<organism evidence="2 3">
    <name type="scientific">Methylopila jiangsuensis</name>
    <dbReference type="NCBI Taxonomy" id="586230"/>
    <lineage>
        <taxon>Bacteria</taxon>
        <taxon>Pseudomonadati</taxon>
        <taxon>Pseudomonadota</taxon>
        <taxon>Alphaproteobacteria</taxon>
        <taxon>Hyphomicrobiales</taxon>
        <taxon>Methylopilaceae</taxon>
        <taxon>Methylopila</taxon>
    </lineage>
</organism>
<dbReference type="EMBL" id="BSFK01000005">
    <property type="protein sequence ID" value="GLK75365.1"/>
    <property type="molecule type" value="Genomic_DNA"/>
</dbReference>
<dbReference type="AlphaFoldDB" id="A0A9W6JGF1"/>
<feature type="region of interest" description="Disordered" evidence="1">
    <location>
        <begin position="51"/>
        <end position="77"/>
    </location>
</feature>
<feature type="compositionally biased region" description="Basic and acidic residues" evidence="1">
    <location>
        <begin position="63"/>
        <end position="72"/>
    </location>
</feature>
<evidence type="ECO:0000313" key="3">
    <source>
        <dbReference type="Proteomes" id="UP001143364"/>
    </source>
</evidence>
<comment type="caution">
    <text evidence="2">The sequence shown here is derived from an EMBL/GenBank/DDBJ whole genome shotgun (WGS) entry which is preliminary data.</text>
</comment>
<accession>A0A9W6JGF1</accession>
<feature type="region of interest" description="Disordered" evidence="1">
    <location>
        <begin position="1"/>
        <end position="25"/>
    </location>
</feature>
<dbReference type="Proteomes" id="UP001143364">
    <property type="component" value="Unassembled WGS sequence"/>
</dbReference>
<proteinExistence type="predicted"/>
<evidence type="ECO:0000256" key="1">
    <source>
        <dbReference type="SAM" id="MobiDB-lite"/>
    </source>
</evidence>
<keyword evidence="3" id="KW-1185">Reference proteome</keyword>
<reference evidence="2" key="2">
    <citation type="submission" date="2023-01" db="EMBL/GenBank/DDBJ databases">
        <authorList>
            <person name="Sun Q."/>
            <person name="Evtushenko L."/>
        </authorList>
    </citation>
    <scope>NUCLEOTIDE SEQUENCE</scope>
    <source>
        <strain evidence="2">VKM B-2555</strain>
    </source>
</reference>
<feature type="compositionally biased region" description="Basic and acidic residues" evidence="1">
    <location>
        <begin position="11"/>
        <end position="25"/>
    </location>
</feature>
<sequence>MRWAVSAESVGVREPEVRVTPEDEASKRSFHSAWLSKDSIISCAEALVASAPAAAPKPSRSAPRRDTPRFQDRSVTTVRSSAVKTVLRCVSEGETGEAHMRERHSHG</sequence>
<protein>
    <submittedName>
        <fullName evidence="2">Uncharacterized protein</fullName>
    </submittedName>
</protein>
<name>A0A9W6JGF1_9HYPH</name>
<feature type="compositionally biased region" description="Low complexity" evidence="1">
    <location>
        <begin position="51"/>
        <end position="61"/>
    </location>
</feature>
<evidence type="ECO:0000313" key="2">
    <source>
        <dbReference type="EMBL" id="GLK75365.1"/>
    </source>
</evidence>
<reference evidence="2" key="1">
    <citation type="journal article" date="2014" name="Int. J. Syst. Evol. Microbiol.">
        <title>Complete genome sequence of Corynebacterium casei LMG S-19264T (=DSM 44701T), isolated from a smear-ripened cheese.</title>
        <authorList>
            <consortium name="US DOE Joint Genome Institute (JGI-PGF)"/>
            <person name="Walter F."/>
            <person name="Albersmeier A."/>
            <person name="Kalinowski J."/>
            <person name="Ruckert C."/>
        </authorList>
    </citation>
    <scope>NUCLEOTIDE SEQUENCE</scope>
    <source>
        <strain evidence="2">VKM B-2555</strain>
    </source>
</reference>
<gene>
    <name evidence="2" type="ORF">GCM10008171_06190</name>
</gene>